<dbReference type="Proteomes" id="UP000297595">
    <property type="component" value="Unassembled WGS sequence"/>
</dbReference>
<protein>
    <submittedName>
        <fullName evidence="2">Uncharacterized protein</fullName>
    </submittedName>
</protein>
<evidence type="ECO:0000256" key="1">
    <source>
        <dbReference type="SAM" id="MobiDB-lite"/>
    </source>
</evidence>
<accession>A0A7C8P7H6</accession>
<feature type="region of interest" description="Disordered" evidence="1">
    <location>
        <begin position="57"/>
        <end position="153"/>
    </location>
</feature>
<proteinExistence type="predicted"/>
<comment type="caution">
    <text evidence="2">The sequence shown here is derived from an EMBL/GenBank/DDBJ whole genome shotgun (WGS) entry which is preliminary data.</text>
</comment>
<feature type="region of interest" description="Disordered" evidence="1">
    <location>
        <begin position="261"/>
        <end position="294"/>
    </location>
</feature>
<feature type="compositionally biased region" description="Basic and acidic residues" evidence="1">
    <location>
        <begin position="92"/>
        <end position="103"/>
    </location>
</feature>
<evidence type="ECO:0000313" key="3">
    <source>
        <dbReference type="Proteomes" id="UP000297595"/>
    </source>
</evidence>
<feature type="compositionally biased region" description="Polar residues" evidence="1">
    <location>
        <begin position="14"/>
        <end position="25"/>
    </location>
</feature>
<feature type="compositionally biased region" description="Polar residues" evidence="1">
    <location>
        <begin position="264"/>
        <end position="277"/>
    </location>
</feature>
<organism evidence="2 3">
    <name type="scientific">Orbilia oligospora</name>
    <name type="common">Nematode-trapping fungus</name>
    <name type="synonym">Arthrobotrys oligospora</name>
    <dbReference type="NCBI Taxonomy" id="2813651"/>
    <lineage>
        <taxon>Eukaryota</taxon>
        <taxon>Fungi</taxon>
        <taxon>Dikarya</taxon>
        <taxon>Ascomycota</taxon>
        <taxon>Pezizomycotina</taxon>
        <taxon>Orbiliomycetes</taxon>
        <taxon>Orbiliales</taxon>
        <taxon>Orbiliaceae</taxon>
        <taxon>Orbilia</taxon>
    </lineage>
</organism>
<feature type="region of interest" description="Disordered" evidence="1">
    <location>
        <begin position="1"/>
        <end position="42"/>
    </location>
</feature>
<reference evidence="2 3" key="1">
    <citation type="submission" date="2019-03" db="EMBL/GenBank/DDBJ databases">
        <title>Nematode-trapping fungi genome.</title>
        <authorList>
            <person name="Vidal-Diez De Ulzurrun G."/>
        </authorList>
    </citation>
    <scope>NUCLEOTIDE SEQUENCE [LARGE SCALE GENOMIC DNA]</scope>
    <source>
        <strain evidence="2 3">TWF154</strain>
    </source>
</reference>
<sequence>MDRKRFLSLPPSPSTGSVPNDSKPSAQKRQRRSSTGIHGLRPIDPLINTRILSNIPSIRQDSFSRPRTPGVKPPLEKQSPQRGPVNIQFKDTQSKARNGESSRGRRLQLVPGQTRSRSHEARSIKLYVPPPLQEPSLKKARQDGSRGYQGEGQNWTENHTFGYDSHNAYNGHRTVARERSVGNWNGHQNSGPVLGQRLLEGNQHRSQPVVFHPEPHNQASQDPAHINDQPSTITRTIQVPRHHCECQYCQEAQRVTLDQRAYPHQQQQSGYLSNQEQDATHQDHPVPLNSLDHSIKGDINRQGYYLYIPPSKDNSTSWDSRMDRIENENSSHGFIAPRREPRPREKKEIISVSPMKRFGWDHVINGMQNIADRLSNVKNPGLKDNTADLRVASEQHDNGELLGQFGRGIGYPNSQQLGRGTGTVGPPRHYDLQTQRFREALERCRMLNSDCPTMEYDVLKEPILWPAPGTLLKALPRGFPFPPNNLLSFRNLDDQSAYCLYATVKRLAGSPLQQAFEATHGLEWDWHKLLADYLALSYRYVSKHSPMAGYR</sequence>
<evidence type="ECO:0000313" key="2">
    <source>
        <dbReference type="EMBL" id="TGJ68214.1"/>
    </source>
</evidence>
<dbReference type="EMBL" id="SOZJ01000004">
    <property type="protein sequence ID" value="TGJ68214.1"/>
    <property type="molecule type" value="Genomic_DNA"/>
</dbReference>
<name>A0A7C8P7H6_ORBOL</name>
<dbReference type="AlphaFoldDB" id="A0A7C8P7H6"/>
<gene>
    <name evidence="2" type="ORF">EYR41_007278</name>
</gene>